<dbReference type="Proteomes" id="UP001295794">
    <property type="component" value="Unassembled WGS sequence"/>
</dbReference>
<evidence type="ECO:0000313" key="3">
    <source>
        <dbReference type="EMBL" id="CAK5277615.1"/>
    </source>
</evidence>
<evidence type="ECO:0000313" key="4">
    <source>
        <dbReference type="Proteomes" id="UP001295794"/>
    </source>
</evidence>
<evidence type="ECO:0000256" key="1">
    <source>
        <dbReference type="SAM" id="MobiDB-lite"/>
    </source>
</evidence>
<keyword evidence="2" id="KW-0472">Membrane</keyword>
<accession>A0AAD2K3X0</accession>
<feature type="region of interest" description="Disordered" evidence="1">
    <location>
        <begin position="1"/>
        <end position="52"/>
    </location>
</feature>
<comment type="caution">
    <text evidence="3">The sequence shown here is derived from an EMBL/GenBank/DDBJ whole genome shotgun (WGS) entry which is preliminary data.</text>
</comment>
<name>A0AAD2K3X0_9AGAR</name>
<keyword evidence="2" id="KW-1133">Transmembrane helix</keyword>
<dbReference type="EMBL" id="CAVNYO010000419">
    <property type="protein sequence ID" value="CAK5277615.1"/>
    <property type="molecule type" value="Genomic_DNA"/>
</dbReference>
<dbReference type="AlphaFoldDB" id="A0AAD2K3X0"/>
<keyword evidence="4" id="KW-1185">Reference proteome</keyword>
<proteinExistence type="predicted"/>
<keyword evidence="2" id="KW-0812">Transmembrane</keyword>
<feature type="transmembrane region" description="Helical" evidence="2">
    <location>
        <begin position="58"/>
        <end position="77"/>
    </location>
</feature>
<reference evidence="3" key="1">
    <citation type="submission" date="2023-11" db="EMBL/GenBank/DDBJ databases">
        <authorList>
            <person name="De Vega J J."/>
            <person name="De Vega J J."/>
        </authorList>
    </citation>
    <scope>NUCLEOTIDE SEQUENCE</scope>
</reference>
<evidence type="ECO:0000256" key="2">
    <source>
        <dbReference type="SAM" id="Phobius"/>
    </source>
</evidence>
<gene>
    <name evidence="3" type="ORF">MYCIT1_LOCUS26624</name>
</gene>
<protein>
    <submittedName>
        <fullName evidence="3">Uncharacterized protein</fullName>
    </submittedName>
</protein>
<organism evidence="3 4">
    <name type="scientific">Mycena citricolor</name>
    <dbReference type="NCBI Taxonomy" id="2018698"/>
    <lineage>
        <taxon>Eukaryota</taxon>
        <taxon>Fungi</taxon>
        <taxon>Dikarya</taxon>
        <taxon>Basidiomycota</taxon>
        <taxon>Agaricomycotina</taxon>
        <taxon>Agaricomycetes</taxon>
        <taxon>Agaricomycetidae</taxon>
        <taxon>Agaricales</taxon>
        <taxon>Marasmiineae</taxon>
        <taxon>Mycenaceae</taxon>
        <taxon>Mycena</taxon>
    </lineage>
</organism>
<sequence length="201" mass="21644">MARDDRSRVSNIPPRAPRTIAGATTPLRDGHRVTGEEPEQPSPPGETPSAAEVPKKAGGIYAFVVTSLVFASGHYIYGKMLRSRHAKLVAIIEATPPELAVALDNPSDDLDPRSIPVSVLVEHLNAVCMACYSAPEAIMKCIAWHAGDGERGYARLKKAAVDIRTIGTREDDATVLLDVTKVFFALVKEQTQVTSPSESLE</sequence>